<feature type="region of interest" description="Disordered" evidence="1">
    <location>
        <begin position="76"/>
        <end position="99"/>
    </location>
</feature>
<dbReference type="AlphaFoldDB" id="A0A9W8Y3G1"/>
<evidence type="ECO:0000256" key="2">
    <source>
        <dbReference type="SAM" id="Phobius"/>
    </source>
</evidence>
<comment type="caution">
    <text evidence="4">The sequence shown here is derived from an EMBL/GenBank/DDBJ whole genome shotgun (WGS) entry which is preliminary data.</text>
</comment>
<keyword evidence="2" id="KW-0472">Membrane</keyword>
<dbReference type="Proteomes" id="UP001140560">
    <property type="component" value="Unassembled WGS sequence"/>
</dbReference>
<evidence type="ECO:0000256" key="1">
    <source>
        <dbReference type="SAM" id="MobiDB-lite"/>
    </source>
</evidence>
<protein>
    <submittedName>
        <fullName evidence="4">DUF1279 super</fullName>
    </submittedName>
</protein>
<dbReference type="Pfam" id="PF06916">
    <property type="entry name" value="FAM210A-B_dom"/>
    <property type="match status" value="1"/>
</dbReference>
<dbReference type="PANTHER" id="PTHR21377">
    <property type="entry name" value="PROTEIN FAM210B, MITOCHONDRIAL"/>
    <property type="match status" value="1"/>
</dbReference>
<dbReference type="GO" id="GO:0005739">
    <property type="term" value="C:mitochondrion"/>
    <property type="evidence" value="ECO:0007669"/>
    <property type="project" value="TreeGrafter"/>
</dbReference>
<sequence>MKTQLTRIWTEQLLSRSAVRSSTLRPSAPFLRNFFTSTRPSARSRPYNRTLEQSALLYFRYQRSALVRRFRSLRFKSDKSSPQHPDPTPHLGSPEPAPSLSQRLKQLSREYGWAAVGVYFGLSLIDFPFCFLAVRLLGTDRIGHYEDVVKHAFWSVVRLAFPDAGKKSAEAEAAAVAAKETAEATAREGNLGADDVSLNGANASIWTQLGLAYIVHKSLIFFRVPLTAAVLPKVVKTLRNWGYNIGKKKPKPTPKPT</sequence>
<proteinExistence type="predicted"/>
<dbReference type="InterPro" id="IPR045866">
    <property type="entry name" value="FAM210A/B-like"/>
</dbReference>
<name>A0A9W8Y3G1_9PLEO</name>
<keyword evidence="2" id="KW-0812">Transmembrane</keyword>
<keyword evidence="2" id="KW-1133">Transmembrane helix</keyword>
<evidence type="ECO:0000259" key="3">
    <source>
        <dbReference type="Pfam" id="PF06916"/>
    </source>
</evidence>
<dbReference type="EMBL" id="JAPEUY010000016">
    <property type="protein sequence ID" value="KAJ4365065.1"/>
    <property type="molecule type" value="Genomic_DNA"/>
</dbReference>
<feature type="domain" description="DUF1279" evidence="3">
    <location>
        <begin position="102"/>
        <end position="232"/>
    </location>
</feature>
<feature type="transmembrane region" description="Helical" evidence="2">
    <location>
        <begin position="111"/>
        <end position="134"/>
    </location>
</feature>
<accession>A0A9W8Y3G1</accession>
<evidence type="ECO:0000313" key="4">
    <source>
        <dbReference type="EMBL" id="KAJ4365065.1"/>
    </source>
</evidence>
<dbReference type="PANTHER" id="PTHR21377:SF0">
    <property type="entry name" value="PROTEIN FAM210B, MITOCHONDRIAL"/>
    <property type="match status" value="1"/>
</dbReference>
<keyword evidence="5" id="KW-1185">Reference proteome</keyword>
<evidence type="ECO:0000313" key="5">
    <source>
        <dbReference type="Proteomes" id="UP001140560"/>
    </source>
</evidence>
<dbReference type="InterPro" id="IPR009688">
    <property type="entry name" value="FAM210A/B-like_dom"/>
</dbReference>
<gene>
    <name evidence="4" type="primary">NAT2</name>
    <name evidence="4" type="ORF">N0V83_008681</name>
</gene>
<reference evidence="4" key="1">
    <citation type="submission" date="2022-10" db="EMBL/GenBank/DDBJ databases">
        <title>Tapping the CABI collections for fungal endophytes: first genome assemblies for Collariella, Neodidymelliopsis, Ascochyta clinopodiicola, Didymella pomorum, Didymosphaeria variabile, Neocosmospora piperis and Neocucurbitaria cava.</title>
        <authorList>
            <person name="Hill R."/>
        </authorList>
    </citation>
    <scope>NUCLEOTIDE SEQUENCE</scope>
    <source>
        <strain evidence="4">IMI 356814</strain>
    </source>
</reference>
<dbReference type="OrthoDB" id="426386at2759"/>
<organism evidence="4 5">
    <name type="scientific">Neocucurbitaria cava</name>
    <dbReference type="NCBI Taxonomy" id="798079"/>
    <lineage>
        <taxon>Eukaryota</taxon>
        <taxon>Fungi</taxon>
        <taxon>Dikarya</taxon>
        <taxon>Ascomycota</taxon>
        <taxon>Pezizomycotina</taxon>
        <taxon>Dothideomycetes</taxon>
        <taxon>Pleosporomycetidae</taxon>
        <taxon>Pleosporales</taxon>
        <taxon>Pleosporineae</taxon>
        <taxon>Cucurbitariaceae</taxon>
        <taxon>Neocucurbitaria</taxon>
    </lineage>
</organism>